<evidence type="ECO:0000256" key="1">
    <source>
        <dbReference type="ARBA" id="ARBA00023157"/>
    </source>
</evidence>
<dbReference type="Gene3D" id="2.40.10.10">
    <property type="entry name" value="Trypsin-like serine proteases"/>
    <property type="match status" value="1"/>
</dbReference>
<keyword evidence="5" id="KW-1185">Reference proteome</keyword>
<evidence type="ECO:0000259" key="3">
    <source>
        <dbReference type="PROSITE" id="PS50240"/>
    </source>
</evidence>
<dbReference type="SUPFAM" id="SSF50494">
    <property type="entry name" value="Trypsin-like serine proteases"/>
    <property type="match status" value="1"/>
</dbReference>
<dbReference type="EMBL" id="CATQJL010000326">
    <property type="protein sequence ID" value="CAJ0609857.1"/>
    <property type="molecule type" value="Genomic_DNA"/>
</dbReference>
<evidence type="ECO:0000256" key="2">
    <source>
        <dbReference type="ARBA" id="ARBA00024195"/>
    </source>
</evidence>
<dbReference type="AlphaFoldDB" id="A0AA36HFP1"/>
<dbReference type="GO" id="GO:0004252">
    <property type="term" value="F:serine-type endopeptidase activity"/>
    <property type="evidence" value="ECO:0007669"/>
    <property type="project" value="InterPro"/>
</dbReference>
<dbReference type="Pfam" id="PF00089">
    <property type="entry name" value="Trypsin"/>
    <property type="match status" value="1"/>
</dbReference>
<evidence type="ECO:0000313" key="4">
    <source>
        <dbReference type="EMBL" id="CAJ0609857.1"/>
    </source>
</evidence>
<evidence type="ECO:0000313" key="5">
    <source>
        <dbReference type="Proteomes" id="UP001176961"/>
    </source>
</evidence>
<dbReference type="InterPro" id="IPR043504">
    <property type="entry name" value="Peptidase_S1_PA_chymotrypsin"/>
</dbReference>
<reference evidence="4" key="1">
    <citation type="submission" date="2023-07" db="EMBL/GenBank/DDBJ databases">
        <authorList>
            <consortium name="CYATHOMIX"/>
        </authorList>
    </citation>
    <scope>NUCLEOTIDE SEQUENCE</scope>
    <source>
        <strain evidence="4">N/A</strain>
    </source>
</reference>
<feature type="domain" description="Peptidase S1" evidence="3">
    <location>
        <begin position="61"/>
        <end position="200"/>
    </location>
</feature>
<name>A0AA36HFP1_CYLNA</name>
<protein>
    <recommendedName>
        <fullName evidence="3">Peptidase S1 domain-containing protein</fullName>
    </recommendedName>
</protein>
<keyword evidence="1" id="KW-1015">Disulfide bond</keyword>
<gene>
    <name evidence="4" type="ORF">CYNAS_LOCUS21840</name>
</gene>
<comment type="similarity">
    <text evidence="2">Belongs to the peptidase S1 family. CLIP subfamily.</text>
</comment>
<dbReference type="InterPro" id="IPR001254">
    <property type="entry name" value="Trypsin_dom"/>
</dbReference>
<dbReference type="PROSITE" id="PS00134">
    <property type="entry name" value="TRYPSIN_HIS"/>
    <property type="match status" value="1"/>
</dbReference>
<sequence length="200" mass="22442">MAEASLTDVDLRASSGDTALAVLSMFWIALRFVRMDAEQWTDAQRGTRSHHKQARTISEAMPGGREFEENEYPWTVILLRGQRLRCSGVQISPRHILTATHCVLIYNEKVRSDLCAINRPQSIVSVLMEPQEVSVLIGGKKIYCDNFTCQHNKALYGAKKITVKEMNMCDFDNDLAIIELSQNVSENDSTAICSPKMACN</sequence>
<dbReference type="Proteomes" id="UP001176961">
    <property type="component" value="Unassembled WGS sequence"/>
</dbReference>
<dbReference type="PANTHER" id="PTHR24256">
    <property type="entry name" value="TRYPTASE-RELATED"/>
    <property type="match status" value="1"/>
</dbReference>
<comment type="caution">
    <text evidence="4">The sequence shown here is derived from an EMBL/GenBank/DDBJ whole genome shotgun (WGS) entry which is preliminary data.</text>
</comment>
<dbReference type="InterPro" id="IPR009003">
    <property type="entry name" value="Peptidase_S1_PA"/>
</dbReference>
<accession>A0AA36HFP1</accession>
<dbReference type="GO" id="GO:0006508">
    <property type="term" value="P:proteolysis"/>
    <property type="evidence" value="ECO:0007669"/>
    <property type="project" value="InterPro"/>
</dbReference>
<dbReference type="InterPro" id="IPR051487">
    <property type="entry name" value="Ser/Thr_Proteases_Immune/Dev"/>
</dbReference>
<dbReference type="PROSITE" id="PS50240">
    <property type="entry name" value="TRYPSIN_DOM"/>
    <property type="match status" value="1"/>
</dbReference>
<dbReference type="InterPro" id="IPR018114">
    <property type="entry name" value="TRYPSIN_HIS"/>
</dbReference>
<organism evidence="4 5">
    <name type="scientific">Cylicocyclus nassatus</name>
    <name type="common">Nematode worm</name>
    <dbReference type="NCBI Taxonomy" id="53992"/>
    <lineage>
        <taxon>Eukaryota</taxon>
        <taxon>Metazoa</taxon>
        <taxon>Ecdysozoa</taxon>
        <taxon>Nematoda</taxon>
        <taxon>Chromadorea</taxon>
        <taxon>Rhabditida</taxon>
        <taxon>Rhabditina</taxon>
        <taxon>Rhabditomorpha</taxon>
        <taxon>Strongyloidea</taxon>
        <taxon>Strongylidae</taxon>
        <taxon>Cylicocyclus</taxon>
    </lineage>
</organism>
<proteinExistence type="inferred from homology"/>